<organism evidence="1 2">
    <name type="scientific">Candidatus Uhrbacteria bacterium RIFOXYB2_FULL_57_15</name>
    <dbReference type="NCBI Taxonomy" id="1802422"/>
    <lineage>
        <taxon>Bacteria</taxon>
        <taxon>Candidatus Uhriibacteriota</taxon>
    </lineage>
</organism>
<proteinExistence type="predicted"/>
<evidence type="ECO:0000313" key="2">
    <source>
        <dbReference type="Proteomes" id="UP000176501"/>
    </source>
</evidence>
<protein>
    <submittedName>
        <fullName evidence="1">Uncharacterized protein</fullName>
    </submittedName>
</protein>
<evidence type="ECO:0000313" key="1">
    <source>
        <dbReference type="EMBL" id="OGL98384.1"/>
    </source>
</evidence>
<sequence length="477" mass="53543">MFIRFAQLLIVVVPIAAFAWLLNQELVPSGSFVVRYAVGESSPFIDRLLPDARVNADGVVTDDPIFFFAHPHRHFDRVDAEVWFQNDSVPILELGALGNVETQAYALRPLQNLIVDNLGWIRLEKDGLVLLQRELTYRGIDEFLENPPAISEIATYQTSLAKPYVLEGYAPTSSSRMLDVSLRGSHEFKTYAKDETLSFDFAYMDMNRDDGADAMTVVITDATGITVADARAPDDGNVSNNAKPTALRHVTVSAAGLPEGVYKVAMQGSRDIFWRTITTTQQKMVFLNNLFLADEVGYKPDPRPVTFWTEAKHLSFSTRHVEGLQDITDTLSSGPRLTIDEPYRRFDYDVNEFGVVSISTEKGDLEVTADGHVAFSQDAYFNPDPARLTHNTDLDRLGVNYVLAEYVSPERVGDWYVARATFDTDRLVLDDSSWKFVISAPGIKDLGASLTVGRVDMIWTREPFQWNDLYAYLARTH</sequence>
<name>A0A1F7W8G4_9BACT</name>
<comment type="caution">
    <text evidence="1">The sequence shown here is derived from an EMBL/GenBank/DDBJ whole genome shotgun (WGS) entry which is preliminary data.</text>
</comment>
<dbReference type="Proteomes" id="UP000176501">
    <property type="component" value="Unassembled WGS sequence"/>
</dbReference>
<dbReference type="EMBL" id="MGFE01000020">
    <property type="protein sequence ID" value="OGL98384.1"/>
    <property type="molecule type" value="Genomic_DNA"/>
</dbReference>
<reference evidence="1 2" key="1">
    <citation type="journal article" date="2016" name="Nat. Commun.">
        <title>Thousands of microbial genomes shed light on interconnected biogeochemical processes in an aquifer system.</title>
        <authorList>
            <person name="Anantharaman K."/>
            <person name="Brown C.T."/>
            <person name="Hug L.A."/>
            <person name="Sharon I."/>
            <person name="Castelle C.J."/>
            <person name="Probst A.J."/>
            <person name="Thomas B.C."/>
            <person name="Singh A."/>
            <person name="Wilkins M.J."/>
            <person name="Karaoz U."/>
            <person name="Brodie E.L."/>
            <person name="Williams K.H."/>
            <person name="Hubbard S.S."/>
            <person name="Banfield J.F."/>
        </authorList>
    </citation>
    <scope>NUCLEOTIDE SEQUENCE [LARGE SCALE GENOMIC DNA]</scope>
</reference>
<dbReference type="AlphaFoldDB" id="A0A1F7W8G4"/>
<accession>A0A1F7W8G4</accession>
<gene>
    <name evidence="1" type="ORF">A2304_01665</name>
</gene>